<keyword evidence="1" id="KW-0472">Membrane</keyword>
<organism evidence="2 3">
    <name type="scientific">Alkalihalophilus lindianensis</name>
    <dbReference type="NCBI Taxonomy" id="1630542"/>
    <lineage>
        <taxon>Bacteria</taxon>
        <taxon>Bacillati</taxon>
        <taxon>Bacillota</taxon>
        <taxon>Bacilli</taxon>
        <taxon>Bacillales</taxon>
        <taxon>Bacillaceae</taxon>
        <taxon>Alkalihalophilus</taxon>
    </lineage>
</organism>
<keyword evidence="1" id="KW-1133">Transmembrane helix</keyword>
<evidence type="ECO:0000256" key="1">
    <source>
        <dbReference type="SAM" id="Phobius"/>
    </source>
</evidence>
<keyword evidence="1" id="KW-0812">Transmembrane</keyword>
<reference evidence="2 3" key="1">
    <citation type="submission" date="2023-10" db="EMBL/GenBank/DDBJ databases">
        <title>Screening of Alkalihalobacillus lindianensis BZ-TG-R113 and Its Alleviation of Salt Stress on Rapeseed Growth.</title>
        <authorList>
            <person name="Zhao B."/>
            <person name="Guo T."/>
        </authorList>
    </citation>
    <scope>NUCLEOTIDE SEQUENCE [LARGE SCALE GENOMIC DNA]</scope>
    <source>
        <strain evidence="2 3">BZ-TG-R113</strain>
    </source>
</reference>
<dbReference type="EMBL" id="JAWJBA010000001">
    <property type="protein sequence ID" value="MDV2683000.1"/>
    <property type="molecule type" value="Genomic_DNA"/>
</dbReference>
<gene>
    <name evidence="2" type="ORF">RYX56_01285</name>
</gene>
<name>A0ABU3X537_9BACI</name>
<comment type="caution">
    <text evidence="2">The sequence shown here is derived from an EMBL/GenBank/DDBJ whole genome shotgun (WGS) entry which is preliminary data.</text>
</comment>
<protein>
    <submittedName>
        <fullName evidence="2">Uncharacterized protein</fullName>
    </submittedName>
</protein>
<sequence length="63" mass="6757">MHVSNKKKTVVIVGIWLASLGVALHPIMDVGFPESATMFSIPILIVGAALLIGSHFVSEKEKK</sequence>
<feature type="transmembrane region" description="Helical" evidence="1">
    <location>
        <begin position="39"/>
        <end position="57"/>
    </location>
</feature>
<evidence type="ECO:0000313" key="3">
    <source>
        <dbReference type="Proteomes" id="UP001287282"/>
    </source>
</evidence>
<keyword evidence="3" id="KW-1185">Reference proteome</keyword>
<dbReference type="RefSeq" id="WP_317120329.1">
    <property type="nucleotide sequence ID" value="NZ_JAWJBA010000001.1"/>
</dbReference>
<proteinExistence type="predicted"/>
<accession>A0ABU3X537</accession>
<evidence type="ECO:0000313" key="2">
    <source>
        <dbReference type="EMBL" id="MDV2683000.1"/>
    </source>
</evidence>
<dbReference type="Proteomes" id="UP001287282">
    <property type="component" value="Unassembled WGS sequence"/>
</dbReference>